<protein>
    <recommendedName>
        <fullName evidence="1">ADP-ribosyl cyclase/cyclic ADP-ribose hydrolase</fullName>
        <ecNumber evidence="1">3.2.2.6</ecNumber>
    </recommendedName>
</protein>
<evidence type="ECO:0000313" key="8">
    <source>
        <dbReference type="EMBL" id="CAI0388990.1"/>
    </source>
</evidence>
<dbReference type="PROSITE" id="PS50104">
    <property type="entry name" value="TIR"/>
    <property type="match status" value="1"/>
</dbReference>
<dbReference type="Proteomes" id="UP001154282">
    <property type="component" value="Unassembled WGS sequence"/>
</dbReference>
<dbReference type="GO" id="GO:0007165">
    <property type="term" value="P:signal transduction"/>
    <property type="evidence" value="ECO:0007669"/>
    <property type="project" value="InterPro"/>
</dbReference>
<proteinExistence type="predicted"/>
<reference evidence="8" key="1">
    <citation type="submission" date="2022-08" db="EMBL/GenBank/DDBJ databases">
        <authorList>
            <person name="Gutierrez-Valencia J."/>
        </authorList>
    </citation>
    <scope>NUCLEOTIDE SEQUENCE</scope>
</reference>
<evidence type="ECO:0000256" key="2">
    <source>
        <dbReference type="ARBA" id="ARBA00022801"/>
    </source>
</evidence>
<evidence type="ECO:0000256" key="5">
    <source>
        <dbReference type="SAM" id="MobiDB-lite"/>
    </source>
</evidence>
<sequence length="567" mass="63247">MLLVVVLMTMLLRPATATPNEFERATNPPGGGVPPALRRSSSPPPFPVQLPRWRHHVFLNFRGPDVRRAFADHLYHALLRKGINAFRDDRDLPRGENITEAIPRAIEESRFSILVLSRGYASSAWCLDELVKILTCAKEMGHQPFPIFYNLSPDQISAPSSPSGYYKHDFDRHKKEYSYERVHSWLHALASIVDISGWILTESTFRYEAELVEDIASSMLRKVQELHWSSSSSSITSVFRQSIRQSLHIHNGEMNATPDRVNHDSPPAAEYEHLQFFKPKISPQGEKTVRIPKTVAQEGIKKYSQLALLGQRLSSLDSGSVVGHLNTSILMKEANRLWNNGRSSKIIGVQEVGGAGVYIFTFPDRETRDTVVESSPCCIANCSFAMRKWEPSMQLLLHRRSPTVPVWVRLVGVPVEYMTPRGLSYVASSLGRPLYVDRATASGTHQLAFAKVCVEMMMRPGDGYRRDQGFTTSSISVAIDGEAMVVAVRVLYQWSMPCSNSMTTTATTTAATQQIAPAPSQMQKARQIAPAALSRLQKAQKFILPSSFREILMSVVIGPRAQPAAQS</sequence>
<dbReference type="EC" id="3.2.2.6" evidence="1"/>
<evidence type="ECO:0000256" key="4">
    <source>
        <dbReference type="ARBA" id="ARBA00047304"/>
    </source>
</evidence>
<name>A0AAV0HUP7_9ROSI</name>
<evidence type="ECO:0000259" key="7">
    <source>
        <dbReference type="PROSITE" id="PS50104"/>
    </source>
</evidence>
<keyword evidence="2" id="KW-0378">Hydrolase</keyword>
<evidence type="ECO:0000313" key="9">
    <source>
        <dbReference type="Proteomes" id="UP001154282"/>
    </source>
</evidence>
<feature type="chain" id="PRO_5043762635" description="ADP-ribosyl cyclase/cyclic ADP-ribose hydrolase" evidence="6">
    <location>
        <begin position="18"/>
        <end position="567"/>
    </location>
</feature>
<feature type="domain" description="TIR" evidence="7">
    <location>
        <begin position="53"/>
        <end position="223"/>
    </location>
</feature>
<dbReference type="GO" id="GO:0061809">
    <property type="term" value="F:NAD+ nucleosidase activity, cyclic ADP-ribose generating"/>
    <property type="evidence" value="ECO:0007669"/>
    <property type="project" value="UniProtKB-EC"/>
</dbReference>
<dbReference type="Gene3D" id="3.40.50.10140">
    <property type="entry name" value="Toll/interleukin-1 receptor homology (TIR) domain"/>
    <property type="match status" value="1"/>
</dbReference>
<evidence type="ECO:0000256" key="3">
    <source>
        <dbReference type="ARBA" id="ARBA00023027"/>
    </source>
</evidence>
<feature type="signal peptide" evidence="6">
    <location>
        <begin position="1"/>
        <end position="17"/>
    </location>
</feature>
<dbReference type="InterPro" id="IPR000157">
    <property type="entry name" value="TIR_dom"/>
</dbReference>
<comment type="caution">
    <text evidence="8">The sequence shown here is derived from an EMBL/GenBank/DDBJ whole genome shotgun (WGS) entry which is preliminary data.</text>
</comment>
<feature type="region of interest" description="Disordered" evidence="5">
    <location>
        <begin position="19"/>
        <end position="43"/>
    </location>
</feature>
<dbReference type="InterPro" id="IPR035897">
    <property type="entry name" value="Toll_tir_struct_dom_sf"/>
</dbReference>
<dbReference type="SUPFAM" id="SSF52200">
    <property type="entry name" value="Toll/Interleukin receptor TIR domain"/>
    <property type="match status" value="1"/>
</dbReference>
<evidence type="ECO:0000256" key="6">
    <source>
        <dbReference type="SAM" id="SignalP"/>
    </source>
</evidence>
<dbReference type="PANTHER" id="PTHR32009">
    <property type="entry name" value="TMV RESISTANCE PROTEIN N-LIKE"/>
    <property type="match status" value="1"/>
</dbReference>
<evidence type="ECO:0000256" key="1">
    <source>
        <dbReference type="ARBA" id="ARBA00011982"/>
    </source>
</evidence>
<dbReference type="AlphaFoldDB" id="A0AAV0HUP7"/>
<keyword evidence="9" id="KW-1185">Reference proteome</keyword>
<dbReference type="EMBL" id="CAMGYJ010000003">
    <property type="protein sequence ID" value="CAI0388990.1"/>
    <property type="molecule type" value="Genomic_DNA"/>
</dbReference>
<dbReference type="PANTHER" id="PTHR32009:SF39">
    <property type="entry name" value="TIR DOMAIN-CONTAINING PROTEIN"/>
    <property type="match status" value="1"/>
</dbReference>
<dbReference type="SMART" id="SM00255">
    <property type="entry name" value="TIR"/>
    <property type="match status" value="1"/>
</dbReference>
<keyword evidence="6" id="KW-0732">Signal</keyword>
<comment type="catalytic activity">
    <reaction evidence="4">
        <text>NAD(+) + H2O = ADP-D-ribose + nicotinamide + H(+)</text>
        <dbReference type="Rhea" id="RHEA:16301"/>
        <dbReference type="ChEBI" id="CHEBI:15377"/>
        <dbReference type="ChEBI" id="CHEBI:15378"/>
        <dbReference type="ChEBI" id="CHEBI:17154"/>
        <dbReference type="ChEBI" id="CHEBI:57540"/>
        <dbReference type="ChEBI" id="CHEBI:57967"/>
        <dbReference type="EC" id="3.2.2.6"/>
    </reaction>
    <physiologicalReaction direction="left-to-right" evidence="4">
        <dbReference type="Rhea" id="RHEA:16302"/>
    </physiologicalReaction>
</comment>
<gene>
    <name evidence="8" type="ORF">LITE_LOCUS6051</name>
</gene>
<dbReference type="FunFam" id="3.40.50.10140:FF:000007">
    <property type="entry name" value="Disease resistance protein (TIR-NBS-LRR class)"/>
    <property type="match status" value="1"/>
</dbReference>
<dbReference type="Pfam" id="PF01582">
    <property type="entry name" value="TIR"/>
    <property type="match status" value="1"/>
</dbReference>
<accession>A0AAV0HUP7</accession>
<organism evidence="8 9">
    <name type="scientific">Linum tenue</name>
    <dbReference type="NCBI Taxonomy" id="586396"/>
    <lineage>
        <taxon>Eukaryota</taxon>
        <taxon>Viridiplantae</taxon>
        <taxon>Streptophyta</taxon>
        <taxon>Embryophyta</taxon>
        <taxon>Tracheophyta</taxon>
        <taxon>Spermatophyta</taxon>
        <taxon>Magnoliopsida</taxon>
        <taxon>eudicotyledons</taxon>
        <taxon>Gunneridae</taxon>
        <taxon>Pentapetalae</taxon>
        <taxon>rosids</taxon>
        <taxon>fabids</taxon>
        <taxon>Malpighiales</taxon>
        <taxon>Linaceae</taxon>
        <taxon>Linum</taxon>
    </lineage>
</organism>
<keyword evidence="3" id="KW-0520">NAD</keyword>